<reference evidence="3 4" key="1">
    <citation type="journal article" date="2018" name="Front. Plant Sci.">
        <title>Red Clover (Trifolium pratense) and Zigzag Clover (T. medium) - A Picture of Genomic Similarities and Differences.</title>
        <authorList>
            <person name="Dluhosova J."/>
            <person name="Istvanek J."/>
            <person name="Nedelnik J."/>
            <person name="Repkova J."/>
        </authorList>
    </citation>
    <scope>NUCLEOTIDE SEQUENCE [LARGE SCALE GENOMIC DNA]</scope>
    <source>
        <strain evidence="4">cv. 10/8</strain>
        <tissue evidence="3">Leaf</tissue>
    </source>
</reference>
<dbReference type="GO" id="GO:0003723">
    <property type="term" value="F:RNA binding"/>
    <property type="evidence" value="ECO:0007669"/>
    <property type="project" value="TreeGrafter"/>
</dbReference>
<dbReference type="InterPro" id="IPR000999">
    <property type="entry name" value="RNase_III_dom"/>
</dbReference>
<evidence type="ECO:0000313" key="4">
    <source>
        <dbReference type="Proteomes" id="UP000265520"/>
    </source>
</evidence>
<dbReference type="CDD" id="cd00593">
    <property type="entry name" value="RIBOc"/>
    <property type="match status" value="1"/>
</dbReference>
<dbReference type="GO" id="GO:0005634">
    <property type="term" value="C:nucleus"/>
    <property type="evidence" value="ECO:0007669"/>
    <property type="project" value="TreeGrafter"/>
</dbReference>
<protein>
    <submittedName>
        <fullName evidence="3">Ribonuclease 3-like protein 2-like</fullName>
    </submittedName>
</protein>
<sequence>MKMKASLAAVEQIIGYTFRNKKLLEEALTHTSDPKVVSYECLEFVGDAVLGLAISNHLFLAYTFVDPGQLSFVLPMSAPRNSLVPPFVMVSIAMSVTTRFRLLIRLESLLMRFSERMIVLLCCMVDRLKL</sequence>
<evidence type="ECO:0000259" key="2">
    <source>
        <dbReference type="PROSITE" id="PS50142"/>
    </source>
</evidence>
<keyword evidence="4" id="KW-1185">Reference proteome</keyword>
<feature type="non-terminal residue" evidence="3">
    <location>
        <position position="130"/>
    </location>
</feature>
<evidence type="ECO:0000256" key="1">
    <source>
        <dbReference type="ARBA" id="ARBA00022801"/>
    </source>
</evidence>
<dbReference type="InterPro" id="IPR036389">
    <property type="entry name" value="RNase_III_sf"/>
</dbReference>
<evidence type="ECO:0000313" key="3">
    <source>
        <dbReference type="EMBL" id="MCI34211.1"/>
    </source>
</evidence>
<dbReference type="PANTHER" id="PTHR14950:SF49">
    <property type="entry name" value="RIBONUCLEASE 3-LIKE PROTEIN 2-RELATED"/>
    <property type="match status" value="1"/>
</dbReference>
<feature type="domain" description="RNase III" evidence="2">
    <location>
        <begin position="7"/>
        <end position="71"/>
    </location>
</feature>
<dbReference type="PROSITE" id="PS50142">
    <property type="entry name" value="RNASE_3_2"/>
    <property type="match status" value="1"/>
</dbReference>
<proteinExistence type="predicted"/>
<organism evidence="3 4">
    <name type="scientific">Trifolium medium</name>
    <dbReference type="NCBI Taxonomy" id="97028"/>
    <lineage>
        <taxon>Eukaryota</taxon>
        <taxon>Viridiplantae</taxon>
        <taxon>Streptophyta</taxon>
        <taxon>Embryophyta</taxon>
        <taxon>Tracheophyta</taxon>
        <taxon>Spermatophyta</taxon>
        <taxon>Magnoliopsida</taxon>
        <taxon>eudicotyledons</taxon>
        <taxon>Gunneridae</taxon>
        <taxon>Pentapetalae</taxon>
        <taxon>rosids</taxon>
        <taxon>fabids</taxon>
        <taxon>Fabales</taxon>
        <taxon>Fabaceae</taxon>
        <taxon>Papilionoideae</taxon>
        <taxon>50 kb inversion clade</taxon>
        <taxon>NPAAA clade</taxon>
        <taxon>Hologalegina</taxon>
        <taxon>IRL clade</taxon>
        <taxon>Trifolieae</taxon>
        <taxon>Trifolium</taxon>
    </lineage>
</organism>
<keyword evidence="1" id="KW-0378">Hydrolase</keyword>
<dbReference type="Proteomes" id="UP000265520">
    <property type="component" value="Unassembled WGS sequence"/>
</dbReference>
<dbReference type="EMBL" id="LXQA010211610">
    <property type="protein sequence ID" value="MCI34211.1"/>
    <property type="molecule type" value="Genomic_DNA"/>
</dbReference>
<accession>A0A392RCA3</accession>
<dbReference type="SUPFAM" id="SSF69065">
    <property type="entry name" value="RNase III domain-like"/>
    <property type="match status" value="1"/>
</dbReference>
<dbReference type="GO" id="GO:0030422">
    <property type="term" value="P:siRNA processing"/>
    <property type="evidence" value="ECO:0007669"/>
    <property type="project" value="TreeGrafter"/>
</dbReference>
<dbReference type="GO" id="GO:0004525">
    <property type="term" value="F:ribonuclease III activity"/>
    <property type="evidence" value="ECO:0007669"/>
    <property type="project" value="InterPro"/>
</dbReference>
<dbReference type="PANTHER" id="PTHR14950">
    <property type="entry name" value="DICER-RELATED"/>
    <property type="match status" value="1"/>
</dbReference>
<name>A0A392RCA3_9FABA</name>
<comment type="caution">
    <text evidence="3">The sequence shown here is derived from an EMBL/GenBank/DDBJ whole genome shotgun (WGS) entry which is preliminary data.</text>
</comment>
<dbReference type="Gene3D" id="1.10.1520.10">
    <property type="entry name" value="Ribonuclease III domain"/>
    <property type="match status" value="1"/>
</dbReference>
<dbReference type="AlphaFoldDB" id="A0A392RCA3"/>
<dbReference type="GO" id="GO:0005737">
    <property type="term" value="C:cytoplasm"/>
    <property type="evidence" value="ECO:0007669"/>
    <property type="project" value="TreeGrafter"/>
</dbReference>